<protein>
    <submittedName>
        <fullName evidence="2">Conserved domain protein</fullName>
    </submittedName>
</protein>
<dbReference type="RefSeq" id="WP_008864463.1">
    <property type="nucleotide sequence ID" value="NZ_GL883727.1"/>
</dbReference>
<dbReference type="Pfam" id="PF13391">
    <property type="entry name" value="HNH_2"/>
    <property type="match status" value="1"/>
</dbReference>
<keyword evidence="3" id="KW-1185">Reference proteome</keyword>
<dbReference type="OrthoDB" id="9811869at2"/>
<feature type="domain" description="HNH nuclease" evidence="1">
    <location>
        <begin position="159"/>
        <end position="209"/>
    </location>
</feature>
<evidence type="ECO:0000313" key="3">
    <source>
        <dbReference type="Proteomes" id="UP000005156"/>
    </source>
</evidence>
<gene>
    <name evidence="2" type="ORF">HMPREF9439_01731</name>
</gene>
<name>F3QLB3_9BURK</name>
<dbReference type="HOGENOM" id="CLU_1048763_0_0_4"/>
<reference evidence="2 3" key="1">
    <citation type="submission" date="2011-02" db="EMBL/GenBank/DDBJ databases">
        <authorList>
            <person name="Weinstock G."/>
            <person name="Sodergren E."/>
            <person name="Clifton S."/>
            <person name="Fulton L."/>
            <person name="Fulton B."/>
            <person name="Courtney L."/>
            <person name="Fronick C."/>
            <person name="Harrison M."/>
            <person name="Strong C."/>
            <person name="Farmer C."/>
            <person name="Delahaunty K."/>
            <person name="Markovic C."/>
            <person name="Hall O."/>
            <person name="Minx P."/>
            <person name="Tomlinson C."/>
            <person name="Mitreva M."/>
            <person name="Hou S."/>
            <person name="Chen J."/>
            <person name="Wollam A."/>
            <person name="Pepin K.H."/>
            <person name="Johnson M."/>
            <person name="Bhonagiri V."/>
            <person name="Zhang X."/>
            <person name="Suruliraj S."/>
            <person name="Warren W."/>
            <person name="Chinwalla A."/>
            <person name="Mardis E.R."/>
            <person name="Wilson R.K."/>
        </authorList>
    </citation>
    <scope>NUCLEOTIDE SEQUENCE [LARGE SCALE GENOMIC DNA]</scope>
    <source>
        <strain evidence="2 3">YIT 11859</strain>
    </source>
</reference>
<dbReference type="eggNOG" id="COG3440">
    <property type="taxonomic scope" value="Bacteria"/>
</dbReference>
<comment type="caution">
    <text evidence="2">The sequence shown here is derived from an EMBL/GenBank/DDBJ whole genome shotgun (WGS) entry which is preliminary data.</text>
</comment>
<sequence>MSRNSNWNERELTLALALYYRVPATKISGTNPMLKDASAYIGRSSSAIAFKLANFRAIDRNAGEGPRGFSHGSRTDTEVMERFLDPDSGSVDLEKLSDAVQSIFGAVCSPVDKSHALEVILGVDILPEIRKTEAVSIVKRRVGQGYFRNAVLANCGNTCLISHCRTPELLEAAHIVSWSAGEADRLTIGNGIALNPFFHEAYDKNFMGISPDGTVEFAESLKQRSTEFWDNFLEPLEGIKIDLDTRTPINKEFLSLHYQEFRAGKFDVGF</sequence>
<dbReference type="Proteomes" id="UP000005156">
    <property type="component" value="Unassembled WGS sequence"/>
</dbReference>
<dbReference type="InterPro" id="IPR003615">
    <property type="entry name" value="HNH_nuc"/>
</dbReference>
<accession>F3QLB3</accession>
<dbReference type="GeneID" id="43349100"/>
<evidence type="ECO:0000259" key="1">
    <source>
        <dbReference type="Pfam" id="PF13391"/>
    </source>
</evidence>
<organism evidence="2 3">
    <name type="scientific">Parasutterella excrementihominis YIT 11859</name>
    <dbReference type="NCBI Taxonomy" id="762966"/>
    <lineage>
        <taxon>Bacteria</taxon>
        <taxon>Pseudomonadati</taxon>
        <taxon>Pseudomonadota</taxon>
        <taxon>Betaproteobacteria</taxon>
        <taxon>Burkholderiales</taxon>
        <taxon>Sutterellaceae</taxon>
        <taxon>Parasutterella</taxon>
    </lineage>
</organism>
<proteinExistence type="predicted"/>
<dbReference type="AlphaFoldDB" id="F3QLB3"/>
<evidence type="ECO:0000313" key="2">
    <source>
        <dbReference type="EMBL" id="EGG53425.1"/>
    </source>
</evidence>
<dbReference type="EMBL" id="AFBP01000056">
    <property type="protein sequence ID" value="EGG53425.1"/>
    <property type="molecule type" value="Genomic_DNA"/>
</dbReference>